<accession>A0ABM9Y1Z4</accession>
<dbReference type="EMBL" id="AALC02000008">
    <property type="protein sequence ID" value="EEQ07719.1"/>
    <property type="molecule type" value="Genomic_DNA"/>
</dbReference>
<organism evidence="5 6">
    <name type="scientific">Yersinia bercovieri ATCC 43970</name>
    <dbReference type="NCBI Taxonomy" id="349968"/>
    <lineage>
        <taxon>Bacteria</taxon>
        <taxon>Pseudomonadati</taxon>
        <taxon>Pseudomonadota</taxon>
        <taxon>Gammaproteobacteria</taxon>
        <taxon>Enterobacterales</taxon>
        <taxon>Yersiniaceae</taxon>
        <taxon>Yersinia</taxon>
    </lineage>
</organism>
<reference evidence="5" key="1">
    <citation type="submission" date="2008-12" db="EMBL/GenBank/DDBJ databases">
        <title>Annotation of the Yersinia bercovieri ATCC 43970 genome.</title>
        <authorList>
            <person name="Read T.D."/>
            <person name="Akmal A."/>
            <person name="Bishop-Lilly K."/>
            <person name="Chen P.E."/>
            <person name="Cook C."/>
            <person name="Kiley M.P."/>
            <person name="Lentz S."/>
            <person name="Mateczun A."/>
            <person name="Nagarajan N."/>
            <person name="Nolan N."/>
            <person name="Osborne B.I."/>
            <person name="Pop M."/>
            <person name="Sozhamannan S."/>
            <person name="Stewart A.C."/>
            <person name="Sulakvelidze A."/>
            <person name="Thomason B."/>
            <person name="Willner K."/>
            <person name="Zwick M.E."/>
        </authorList>
    </citation>
    <scope>NUCLEOTIDE SEQUENCE [LARGE SCALE GENOMIC DNA]</scope>
    <source>
        <strain evidence="5">ATCC 43970</strain>
    </source>
</reference>
<keyword evidence="3" id="KW-0812">Transmembrane</keyword>
<evidence type="ECO:0000313" key="5">
    <source>
        <dbReference type="EMBL" id="EEQ07719.1"/>
    </source>
</evidence>
<dbReference type="SUPFAM" id="SSF56235">
    <property type="entry name" value="N-terminal nucleophile aminohydrolases (Ntn hydrolases)"/>
    <property type="match status" value="1"/>
</dbReference>
<dbReference type="CDD" id="cd01902">
    <property type="entry name" value="Ntn_CGH"/>
    <property type="match status" value="1"/>
</dbReference>
<evidence type="ECO:0000259" key="4">
    <source>
        <dbReference type="Pfam" id="PF02275"/>
    </source>
</evidence>
<keyword evidence="2" id="KW-0378">Hydrolase</keyword>
<name>A0ABM9Y1Z4_YERBE</name>
<feature type="transmembrane region" description="Helical" evidence="3">
    <location>
        <begin position="41"/>
        <end position="58"/>
    </location>
</feature>
<gene>
    <name evidence="5" type="ORF">yberc0001_32840</name>
</gene>
<dbReference type="InterPro" id="IPR052193">
    <property type="entry name" value="Peptidase_C59"/>
</dbReference>
<dbReference type="Proteomes" id="UP000010319">
    <property type="component" value="Unassembled WGS sequence"/>
</dbReference>
<evidence type="ECO:0000256" key="2">
    <source>
        <dbReference type="ARBA" id="ARBA00022801"/>
    </source>
</evidence>
<evidence type="ECO:0000256" key="3">
    <source>
        <dbReference type="SAM" id="Phobius"/>
    </source>
</evidence>
<dbReference type="PANTHER" id="PTHR35527:SF2">
    <property type="entry name" value="HYDROLASE"/>
    <property type="match status" value="1"/>
</dbReference>
<evidence type="ECO:0000256" key="1">
    <source>
        <dbReference type="ARBA" id="ARBA00006625"/>
    </source>
</evidence>
<feature type="domain" description="Choloylglycine hydrolase/NAAA C-terminal" evidence="4">
    <location>
        <begin position="61"/>
        <end position="353"/>
    </location>
</feature>
<protein>
    <recommendedName>
        <fullName evidence="4">Choloylglycine hydrolase/NAAA C-terminal domain-containing protein</fullName>
    </recommendedName>
</protein>
<sequence>MINCNLRAEPYVNWLVFFEDQQCLQVLEYLMMRKLTGTRKLFFFVSAVIAGFYSLQIAEACTRILWNDNKLGVFVARSMDWPQSTEPMLFVFPKGITRNGADFGSDTVVKDNPAVWTSQYGSMVTAIYGRGTADGFNEKGLAIHMLYLNATDYGPRDSSKPGLQVGIWGQYALDNAATVAEALDKLSQIQPVMVTVNGFKGTVHLVLEDASGDSALIEYIDGKAVIHQDKKNRVVTNDPPYTEQLAMLGKLDFSHPQSTTPLPGNMTSADRLERATYFLQLLPEPNNEREAVASIMAVARNVSVPFGAPYKNFGIYDTEYRTVINFNDQRYYFELTTSPSVIWVDLKKFNLSAGSSIFAFDPRKTSLSGDISDAFEKIDKAPF</sequence>
<comment type="caution">
    <text evidence="5">The sequence shown here is derived from an EMBL/GenBank/DDBJ whole genome shotgun (WGS) entry which is preliminary data.</text>
</comment>
<dbReference type="InterPro" id="IPR029055">
    <property type="entry name" value="Ntn_hydrolases_N"/>
</dbReference>
<dbReference type="PANTHER" id="PTHR35527">
    <property type="entry name" value="CHOLOYLGLYCINE HYDROLASE"/>
    <property type="match status" value="1"/>
</dbReference>
<dbReference type="Pfam" id="PF02275">
    <property type="entry name" value="CBAH"/>
    <property type="match status" value="1"/>
</dbReference>
<keyword evidence="6" id="KW-1185">Reference proteome</keyword>
<dbReference type="InterPro" id="IPR029132">
    <property type="entry name" value="CBAH/NAAA_C"/>
</dbReference>
<keyword evidence="3" id="KW-0472">Membrane</keyword>
<dbReference type="Gene3D" id="3.60.60.10">
    <property type="entry name" value="Penicillin V Acylase, Chain A"/>
    <property type="match status" value="1"/>
</dbReference>
<proteinExistence type="inferred from homology"/>
<comment type="similarity">
    <text evidence="1">Belongs to the peptidase C59 family.</text>
</comment>
<evidence type="ECO:0000313" key="6">
    <source>
        <dbReference type="Proteomes" id="UP000010319"/>
    </source>
</evidence>
<keyword evidence="3" id="KW-1133">Transmembrane helix</keyword>